<proteinExistence type="predicted"/>
<dbReference type="EMBL" id="GBXM01026461">
    <property type="protein sequence ID" value="JAH82116.1"/>
    <property type="molecule type" value="Transcribed_RNA"/>
</dbReference>
<reference evidence="1" key="1">
    <citation type="submission" date="2014-11" db="EMBL/GenBank/DDBJ databases">
        <authorList>
            <person name="Amaro Gonzalez C."/>
        </authorList>
    </citation>
    <scope>NUCLEOTIDE SEQUENCE</scope>
</reference>
<sequence>MWPKLSEHLFLFNLIHLINKMMSYLFQIEIQSVKFSTMNEIKCDWLLPKAVNFRMRTEAAKVNRTEDAVFKSNNVFNE</sequence>
<dbReference type="AlphaFoldDB" id="A0A0E9VVK2"/>
<name>A0A0E9VVK2_ANGAN</name>
<accession>A0A0E9VVK2</accession>
<reference evidence="1" key="2">
    <citation type="journal article" date="2015" name="Fish Shellfish Immunol.">
        <title>Early steps in the European eel (Anguilla anguilla)-Vibrio vulnificus interaction in the gills: Role of the RtxA13 toxin.</title>
        <authorList>
            <person name="Callol A."/>
            <person name="Pajuelo D."/>
            <person name="Ebbesson L."/>
            <person name="Teles M."/>
            <person name="MacKenzie S."/>
            <person name="Amaro C."/>
        </authorList>
    </citation>
    <scope>NUCLEOTIDE SEQUENCE</scope>
</reference>
<protein>
    <submittedName>
        <fullName evidence="1">Uncharacterized protein</fullName>
    </submittedName>
</protein>
<organism evidence="1">
    <name type="scientific">Anguilla anguilla</name>
    <name type="common">European freshwater eel</name>
    <name type="synonym">Muraena anguilla</name>
    <dbReference type="NCBI Taxonomy" id="7936"/>
    <lineage>
        <taxon>Eukaryota</taxon>
        <taxon>Metazoa</taxon>
        <taxon>Chordata</taxon>
        <taxon>Craniata</taxon>
        <taxon>Vertebrata</taxon>
        <taxon>Euteleostomi</taxon>
        <taxon>Actinopterygii</taxon>
        <taxon>Neopterygii</taxon>
        <taxon>Teleostei</taxon>
        <taxon>Anguilliformes</taxon>
        <taxon>Anguillidae</taxon>
        <taxon>Anguilla</taxon>
    </lineage>
</organism>
<evidence type="ECO:0000313" key="1">
    <source>
        <dbReference type="EMBL" id="JAH82116.1"/>
    </source>
</evidence>